<feature type="compositionally biased region" description="Polar residues" evidence="6">
    <location>
        <begin position="685"/>
        <end position="700"/>
    </location>
</feature>
<name>A0A024G3C3_9STRA</name>
<dbReference type="EMBL" id="CAIX01000011">
    <property type="protein sequence ID" value="CCI40804.1"/>
    <property type="molecule type" value="Genomic_DNA"/>
</dbReference>
<evidence type="ECO:0008006" key="11">
    <source>
        <dbReference type="Google" id="ProtNLM"/>
    </source>
</evidence>
<accession>A0A024G3C3</accession>
<dbReference type="PROSITE" id="PS50016">
    <property type="entry name" value="ZF_PHD_2"/>
    <property type="match status" value="1"/>
</dbReference>
<protein>
    <recommendedName>
        <fullName evidence="11">PHD-type domain-containing protein</fullName>
    </recommendedName>
</protein>
<dbReference type="Pfam" id="PF00628">
    <property type="entry name" value="PHD"/>
    <property type="match status" value="1"/>
</dbReference>
<dbReference type="Pfam" id="PF22908">
    <property type="entry name" value="PHD_NSD"/>
    <property type="match status" value="1"/>
</dbReference>
<evidence type="ECO:0000259" key="8">
    <source>
        <dbReference type="PROSITE" id="PS50812"/>
    </source>
</evidence>
<evidence type="ECO:0000256" key="6">
    <source>
        <dbReference type="SAM" id="MobiDB-lite"/>
    </source>
</evidence>
<dbReference type="Gene3D" id="1.20.920.10">
    <property type="entry name" value="Bromodomain-like"/>
    <property type="match status" value="1"/>
</dbReference>
<sequence length="899" mass="102078">MDPTQLEQHVSEYYGALNPLKKKELQDLLNAHGGIILAKVGNHPPWPARVRCINSPFQSQNLMVLDLKYSELGEFLKMIRYRQKRTQICVYFFGSRNYGWVFRNALQAFRETIPQNYKALKKHGLQQKYEEALEEAIGVLSLQDEVTKRFYDRLYVLLCAGSWLFIQEQKSRFLETTCEICNCTNEKSSLLILCDGENCNREYHMECLQPPLGEIPEGKWFCPNCKTGAKAHNSPRKYSSWTPLMLSEFSPAVGSSDNSGALKKSIKKDKMKPRDSLLKRKLPKTSLKCSVNENFPRTGSMEVRTLSKRPRTFASADDTENDSTDGKHTAEIKSRTNKWCDQISALETISPGRSVPPTHLQTELIREKRESDERCLICGLGGEVVICDAPECTKVYHQFCLGEFPFPRSEDATWFCPRHTCAVTHTSELEDSDTYLSSSIQPCDNVPIARVNGVSPRKTWTRKTLWKCIKCPLALSERALPPLLPAQIQSRKQRSFLCVFCGNDAPLRVQLAKLLERVWSNLATNRQGYPFCGPLLNGLDASDHKDCSPKAVRMDLFTILSKIRALKYETSSAFVRDIDRVVEDALELIDGRSMPLIESATSLKIVSTEHMMNLRHRIDLVERKHLPQQQKVKVNTATVWPIPWRKECKGDDILLRTIGSAMYVEARSLEEWTAFVCKASMYVTTSKPPKSNSQVHSASDGNRKMKDSISDEDTSALQHHGSDNQIGCSPGLTLEEGVNALTSLSQKQKPVKSEQLEFQTQDGNQMSEEVSDKDFFLSPSTTEMQHMFDQQSSVLRQALEGHAVLRKTWKQFGQEILSTNQHQRGLTIGEGRLAAELRLANRNLRARLRQKDHMIERLTNEHARLRAEFRQLSNELEASRRHSEELDHKSNGSDACGTG</sequence>
<keyword evidence="10" id="KW-1185">Reference proteome</keyword>
<organism evidence="9 10">
    <name type="scientific">Albugo candida</name>
    <dbReference type="NCBI Taxonomy" id="65357"/>
    <lineage>
        <taxon>Eukaryota</taxon>
        <taxon>Sar</taxon>
        <taxon>Stramenopiles</taxon>
        <taxon>Oomycota</taxon>
        <taxon>Peronosporomycetes</taxon>
        <taxon>Albuginales</taxon>
        <taxon>Albuginaceae</taxon>
        <taxon>Albugo</taxon>
    </lineage>
</organism>
<dbReference type="InterPro" id="IPR019786">
    <property type="entry name" value="Zinc_finger_PHD-type_CS"/>
</dbReference>
<evidence type="ECO:0000256" key="3">
    <source>
        <dbReference type="ARBA" id="ARBA00022833"/>
    </source>
</evidence>
<dbReference type="Gene3D" id="2.30.30.140">
    <property type="match status" value="1"/>
</dbReference>
<dbReference type="AlphaFoldDB" id="A0A024G3C3"/>
<dbReference type="Gene3D" id="3.30.40.10">
    <property type="entry name" value="Zinc/RING finger domain, C3HC4 (zinc finger)"/>
    <property type="match status" value="2"/>
</dbReference>
<dbReference type="Pfam" id="PF00855">
    <property type="entry name" value="PWWP"/>
    <property type="match status" value="1"/>
</dbReference>
<dbReference type="SUPFAM" id="SSF63748">
    <property type="entry name" value="Tudor/PWWP/MBT"/>
    <property type="match status" value="1"/>
</dbReference>
<dbReference type="OrthoDB" id="72295at2759"/>
<feature type="region of interest" description="Disordered" evidence="6">
    <location>
        <begin position="876"/>
        <end position="899"/>
    </location>
</feature>
<dbReference type="InParanoid" id="A0A024G3C3"/>
<keyword evidence="4" id="KW-0103">Bromodomain</keyword>
<feature type="region of interest" description="Disordered" evidence="6">
    <location>
        <begin position="685"/>
        <end position="725"/>
    </location>
</feature>
<evidence type="ECO:0000313" key="10">
    <source>
        <dbReference type="Proteomes" id="UP000053237"/>
    </source>
</evidence>
<keyword evidence="3" id="KW-0862">Zinc</keyword>
<evidence type="ECO:0000313" key="9">
    <source>
        <dbReference type="EMBL" id="CCI40804.1"/>
    </source>
</evidence>
<feature type="domain" description="PWWP" evidence="8">
    <location>
        <begin position="32"/>
        <end position="111"/>
    </location>
</feature>
<evidence type="ECO:0000259" key="7">
    <source>
        <dbReference type="PROSITE" id="PS50016"/>
    </source>
</evidence>
<comment type="caution">
    <text evidence="9">The sequence shown here is derived from an EMBL/GenBank/DDBJ whole genome shotgun (WGS) entry which is preliminary data.</text>
</comment>
<dbReference type="InterPro" id="IPR036427">
    <property type="entry name" value="Bromodomain-like_sf"/>
</dbReference>
<dbReference type="InterPro" id="IPR019787">
    <property type="entry name" value="Znf_PHD-finger"/>
</dbReference>
<feature type="compositionally biased region" description="Basic and acidic residues" evidence="6">
    <location>
        <begin position="877"/>
        <end position="891"/>
    </location>
</feature>
<dbReference type="PROSITE" id="PS50812">
    <property type="entry name" value="PWWP"/>
    <property type="match status" value="1"/>
</dbReference>
<dbReference type="InterPro" id="IPR055198">
    <property type="entry name" value="NSD_PHD"/>
</dbReference>
<dbReference type="InterPro" id="IPR011011">
    <property type="entry name" value="Znf_FYVE_PHD"/>
</dbReference>
<dbReference type="CDD" id="cd15568">
    <property type="entry name" value="PHD5_NSD"/>
    <property type="match status" value="1"/>
</dbReference>
<dbReference type="PANTHER" id="PTHR24102:SF28">
    <property type="entry name" value="PHD-TYPE DOMAIN-CONTAINING PROTEIN"/>
    <property type="match status" value="1"/>
</dbReference>
<dbReference type="InterPro" id="IPR001965">
    <property type="entry name" value="Znf_PHD"/>
</dbReference>
<dbReference type="GO" id="GO:0008270">
    <property type="term" value="F:zinc ion binding"/>
    <property type="evidence" value="ECO:0007669"/>
    <property type="project" value="UniProtKB-KW"/>
</dbReference>
<dbReference type="InterPro" id="IPR013083">
    <property type="entry name" value="Znf_RING/FYVE/PHD"/>
</dbReference>
<feature type="region of interest" description="Disordered" evidence="6">
    <location>
        <begin position="309"/>
        <end position="330"/>
    </location>
</feature>
<evidence type="ECO:0000256" key="2">
    <source>
        <dbReference type="ARBA" id="ARBA00022771"/>
    </source>
</evidence>
<dbReference type="PANTHER" id="PTHR24102">
    <property type="entry name" value="PHD FINGER PROTEIN"/>
    <property type="match status" value="1"/>
</dbReference>
<evidence type="ECO:0000256" key="4">
    <source>
        <dbReference type="ARBA" id="ARBA00023117"/>
    </source>
</evidence>
<dbReference type="InterPro" id="IPR000313">
    <property type="entry name" value="PWWP_dom"/>
</dbReference>
<evidence type="ECO:0000256" key="5">
    <source>
        <dbReference type="PROSITE-ProRule" id="PRU00146"/>
    </source>
</evidence>
<keyword evidence="2 5" id="KW-0863">Zinc-finger</keyword>
<feature type="region of interest" description="Disordered" evidence="6">
    <location>
        <begin position="252"/>
        <end position="275"/>
    </location>
</feature>
<dbReference type="Proteomes" id="UP000053237">
    <property type="component" value="Unassembled WGS sequence"/>
</dbReference>
<dbReference type="SMART" id="SM00249">
    <property type="entry name" value="PHD"/>
    <property type="match status" value="2"/>
</dbReference>
<keyword evidence="1" id="KW-0479">Metal-binding</keyword>
<feature type="domain" description="PHD-type" evidence="7">
    <location>
        <begin position="175"/>
        <end position="228"/>
    </location>
</feature>
<reference evidence="9 10" key="1">
    <citation type="submission" date="2012-05" db="EMBL/GenBank/DDBJ databases">
        <title>Recombination and specialization in a pathogen metapopulation.</title>
        <authorList>
            <person name="Gardiner A."/>
            <person name="Kemen E."/>
            <person name="Schultz-Larsen T."/>
            <person name="MacLean D."/>
            <person name="Van Oosterhout C."/>
            <person name="Jones J.D.G."/>
        </authorList>
    </citation>
    <scope>NUCLEOTIDE SEQUENCE [LARGE SCALE GENOMIC DNA]</scope>
    <source>
        <strain evidence="9 10">Ac Nc2</strain>
    </source>
</reference>
<dbReference type="SUPFAM" id="SSF57903">
    <property type="entry name" value="FYVE/PHD zinc finger"/>
    <property type="match status" value="2"/>
</dbReference>
<dbReference type="PROSITE" id="PS01359">
    <property type="entry name" value="ZF_PHD_1"/>
    <property type="match status" value="1"/>
</dbReference>
<proteinExistence type="predicted"/>
<gene>
    <name evidence="9" type="ORF">BN9_015880</name>
</gene>
<evidence type="ECO:0000256" key="1">
    <source>
        <dbReference type="ARBA" id="ARBA00022723"/>
    </source>
</evidence>